<protein>
    <submittedName>
        <fullName evidence="5">Flagellar brake protein YcgR</fullName>
    </submittedName>
</protein>
<dbReference type="SUPFAM" id="SSF141371">
    <property type="entry name" value="PilZ domain-like"/>
    <property type="match status" value="1"/>
</dbReference>
<evidence type="ECO:0000256" key="2">
    <source>
        <dbReference type="ARBA" id="ARBA00023143"/>
    </source>
</evidence>
<dbReference type="InterPro" id="IPR009926">
    <property type="entry name" value="T3SS_YcgR_PilZN"/>
</dbReference>
<sequence>MTNAAPYEEPEIIRNPGQKTGILRRLHESRNLLDVHLPERGTPFRSALLYVDPQSRRLTLDELKPRRGHDRIEIGTELRVVSRTLGVDTRFTVTVQEIGLADGIYYYVAGYPEEIVYNQRRRFVRVPVPLTRQQHCTLSGGEDAPDTDIQLCDLSAGGIGAYVIKGPEPEPHNQYDCHIALHDSQPLDARVEIRYLEYDRQRKRYRFGAEFQDFTHADRDRLQGLVLSLQRELLRKT</sequence>
<keyword evidence="1" id="KW-0547">Nucleotide-binding</keyword>
<proteinExistence type="predicted"/>
<organism evidence="5">
    <name type="scientific">uncultured organism</name>
    <dbReference type="NCBI Taxonomy" id="155900"/>
    <lineage>
        <taxon>unclassified sequences</taxon>
        <taxon>environmental samples</taxon>
    </lineage>
</organism>
<evidence type="ECO:0000259" key="4">
    <source>
        <dbReference type="Pfam" id="PF07317"/>
    </source>
</evidence>
<dbReference type="InterPro" id="IPR009875">
    <property type="entry name" value="PilZ_domain"/>
</dbReference>
<feature type="domain" description="PilZ" evidence="3">
    <location>
        <begin position="119"/>
        <end position="227"/>
    </location>
</feature>
<gene>
    <name evidence="5" type="primary">ycgR</name>
    <name evidence="5" type="ORF">KBTEX_03504</name>
</gene>
<keyword evidence="2" id="KW-0975">Bacterial flagellum</keyword>
<evidence type="ECO:0000256" key="1">
    <source>
        <dbReference type="ARBA" id="ARBA00022741"/>
    </source>
</evidence>
<keyword evidence="5" id="KW-0969">Cilium</keyword>
<dbReference type="InterPro" id="IPR012349">
    <property type="entry name" value="Split_barrel_FMN-bd"/>
</dbReference>
<evidence type="ECO:0000259" key="3">
    <source>
        <dbReference type="Pfam" id="PF07238"/>
    </source>
</evidence>
<feature type="domain" description="Type III secretion system flagellar brake protein YcgR PilZN" evidence="4">
    <location>
        <begin position="13"/>
        <end position="116"/>
    </location>
</feature>
<evidence type="ECO:0000313" key="5">
    <source>
        <dbReference type="EMBL" id="QEA07159.1"/>
    </source>
</evidence>
<dbReference type="Gene3D" id="2.40.10.220">
    <property type="entry name" value="predicted glycosyltransferase like domains"/>
    <property type="match status" value="1"/>
</dbReference>
<dbReference type="Pfam" id="PF07238">
    <property type="entry name" value="PilZ"/>
    <property type="match status" value="1"/>
</dbReference>
<dbReference type="Pfam" id="PF07317">
    <property type="entry name" value="PilZN"/>
    <property type="match status" value="1"/>
</dbReference>
<dbReference type="AlphaFoldDB" id="A0A5B8RDP4"/>
<dbReference type="EMBL" id="MN079208">
    <property type="protein sequence ID" value="QEA07159.1"/>
    <property type="molecule type" value="Genomic_DNA"/>
</dbReference>
<name>A0A5B8RDP4_9ZZZZ</name>
<accession>A0A5B8RDP4</accession>
<keyword evidence="5" id="KW-0282">Flagellum</keyword>
<dbReference type="GO" id="GO:0035438">
    <property type="term" value="F:cyclic-di-GMP binding"/>
    <property type="evidence" value="ECO:0007669"/>
    <property type="project" value="InterPro"/>
</dbReference>
<keyword evidence="5" id="KW-0966">Cell projection</keyword>
<dbReference type="Gene3D" id="2.30.110.10">
    <property type="entry name" value="Electron Transport, Fmn-binding Protein, Chain A"/>
    <property type="match status" value="1"/>
</dbReference>
<reference evidence="5" key="1">
    <citation type="submission" date="2019-06" db="EMBL/GenBank/DDBJ databases">
        <authorList>
            <person name="Murdoch R.W."/>
            <person name="Fathepure B."/>
        </authorList>
    </citation>
    <scope>NUCLEOTIDE SEQUENCE</scope>
</reference>